<dbReference type="CDD" id="cd01949">
    <property type="entry name" value="GGDEF"/>
    <property type="match status" value="1"/>
</dbReference>
<feature type="domain" description="EAL" evidence="4">
    <location>
        <begin position="551"/>
        <end position="805"/>
    </location>
</feature>
<keyword evidence="3" id="KW-0472">Membrane</keyword>
<evidence type="ECO:0000259" key="5">
    <source>
        <dbReference type="PROSITE" id="PS50887"/>
    </source>
</evidence>
<proteinExistence type="predicted"/>
<gene>
    <name evidence="6" type="ORF">GNT65_03105</name>
</gene>
<feature type="transmembrane region" description="Helical" evidence="3">
    <location>
        <begin position="286"/>
        <end position="308"/>
    </location>
</feature>
<keyword evidence="7" id="KW-1185">Reference proteome</keyword>
<sequence>MAVNHPNRFLSIKWKLLIAVILILTLVGGMISTLAYQQLLNQQKMLLEAQRDKLAQSLSFSLNTAVEHSLQAAMQLGFVANAKSDDSAEGYQLLLAENWPDVQLYWDLKGFGLYQLDGERLAHAGEPHSEDDLQWLLQSEASFELTSRVVCIEDCVIQVLVPTLVNGKPHLFFFESVLTEVISHFRIDKSIELAVLGARVSEGQPGPLWGRHLYSISNRPSSFSLLRHMADSFSWQQLSLGDGIYSYQDGHWAVWSFPLDKVENAPAIVVLMSLDQWQRMLSSFQLGMVGTLLAGLILAAGLVMMVAWSSVVSLARHANLLPLLADHDFAGVRSSLPKKLSLFPDEVDLIHLATRELADNMQGLENEVDEYTHELERLAMLDTLTGLPNKAMLHHELQTAIACIASEDDCVVLMFLDLDEFKRINDTLGHIQGDELLKIVAARLTNSVREMDTVFRQGGDEFLILLRQVRDEQEVSNVIHRIFSALQHPVVLGSHKLIVTTSIGLAYCNSSELRAEELIQHADLAMYQAKSAGRSNYRVFSEEMLHQANNRLMIEQSIGTAINEEQLVLFLQPIVELPSGRLRGFEALIRWFHPERGLIMPAEFIPDIEHSEAVIEVGNYVIRKASELVAQLDSAGWPELYIAVNLSAKHFLAADLLNVVRQEVEAHHISAQSLLLEVTEASVIEQVEQAMAAMASLKALGVRIAIDDFGTGYSSLSYLKQLPFDLLKIDRCFTANVLDGEADAHIIATVIELAHNLGRQVVAEGIETQQQAQCLSCQDCEFGQGYYFSRPLDVASVFKVLQEIEETRMWPIHQAPQPRLVRLGS</sequence>
<dbReference type="InterPro" id="IPR001633">
    <property type="entry name" value="EAL_dom"/>
</dbReference>
<dbReference type="GO" id="GO:0003824">
    <property type="term" value="F:catalytic activity"/>
    <property type="evidence" value="ECO:0007669"/>
    <property type="project" value="UniProtKB-ARBA"/>
</dbReference>
<dbReference type="SUPFAM" id="SSF55073">
    <property type="entry name" value="Nucleotide cyclase"/>
    <property type="match status" value="1"/>
</dbReference>
<comment type="caution">
    <text evidence="6">The sequence shown here is derived from an EMBL/GenBank/DDBJ whole genome shotgun (WGS) entry which is preliminary data.</text>
</comment>
<dbReference type="InterPro" id="IPR035919">
    <property type="entry name" value="EAL_sf"/>
</dbReference>
<evidence type="ECO:0000256" key="2">
    <source>
        <dbReference type="SAM" id="Coils"/>
    </source>
</evidence>
<feature type="transmembrane region" description="Helical" evidence="3">
    <location>
        <begin position="16"/>
        <end position="36"/>
    </location>
</feature>
<dbReference type="PANTHER" id="PTHR44757:SF2">
    <property type="entry name" value="BIOFILM ARCHITECTURE MAINTENANCE PROTEIN MBAA"/>
    <property type="match status" value="1"/>
</dbReference>
<dbReference type="Pfam" id="PF00990">
    <property type="entry name" value="GGDEF"/>
    <property type="match status" value="1"/>
</dbReference>
<dbReference type="FunFam" id="3.30.70.270:FF:000001">
    <property type="entry name" value="Diguanylate cyclase domain protein"/>
    <property type="match status" value="1"/>
</dbReference>
<dbReference type="InterPro" id="IPR052155">
    <property type="entry name" value="Biofilm_reg_signaling"/>
</dbReference>
<reference evidence="6 7" key="1">
    <citation type="submission" date="2019-12" db="EMBL/GenBank/DDBJ databases">
        <title>Shewanella insulae sp. nov., isolated from a tidal flat.</title>
        <authorList>
            <person name="Yoon J.-H."/>
        </authorList>
    </citation>
    <scope>NUCLEOTIDE SEQUENCE [LARGE SCALE GENOMIC DNA]</scope>
    <source>
        <strain evidence="6 7">JBTF-M18</strain>
    </source>
</reference>
<dbReference type="NCBIfam" id="TIGR00254">
    <property type="entry name" value="GGDEF"/>
    <property type="match status" value="1"/>
</dbReference>
<dbReference type="Gene3D" id="3.30.70.270">
    <property type="match status" value="1"/>
</dbReference>
<organism evidence="6 7">
    <name type="scientific">Shewanella insulae</name>
    <dbReference type="NCBI Taxonomy" id="2681496"/>
    <lineage>
        <taxon>Bacteria</taxon>
        <taxon>Pseudomonadati</taxon>
        <taxon>Pseudomonadota</taxon>
        <taxon>Gammaproteobacteria</taxon>
        <taxon>Alteromonadales</taxon>
        <taxon>Shewanellaceae</taxon>
        <taxon>Shewanella</taxon>
    </lineage>
</organism>
<name>A0A6L7HTY1_9GAMM</name>
<accession>A0A6L7HTY1</accession>
<keyword evidence="3" id="KW-1133">Transmembrane helix</keyword>
<evidence type="ECO:0000256" key="1">
    <source>
        <dbReference type="ARBA" id="ARBA00001946"/>
    </source>
</evidence>
<dbReference type="SUPFAM" id="SSF141868">
    <property type="entry name" value="EAL domain-like"/>
    <property type="match status" value="1"/>
</dbReference>
<dbReference type="SMART" id="SM00052">
    <property type="entry name" value="EAL"/>
    <property type="match status" value="1"/>
</dbReference>
<dbReference type="RefSeq" id="WP_160793665.1">
    <property type="nucleotide sequence ID" value="NZ_WRPA01000002.1"/>
</dbReference>
<evidence type="ECO:0000313" key="7">
    <source>
        <dbReference type="Proteomes" id="UP000474778"/>
    </source>
</evidence>
<dbReference type="Proteomes" id="UP000474778">
    <property type="component" value="Unassembled WGS sequence"/>
</dbReference>
<dbReference type="InterPro" id="IPR000160">
    <property type="entry name" value="GGDEF_dom"/>
</dbReference>
<dbReference type="EMBL" id="WRPA01000002">
    <property type="protein sequence ID" value="MXR67665.1"/>
    <property type="molecule type" value="Genomic_DNA"/>
</dbReference>
<dbReference type="CDD" id="cd01948">
    <property type="entry name" value="EAL"/>
    <property type="match status" value="1"/>
</dbReference>
<evidence type="ECO:0000313" key="6">
    <source>
        <dbReference type="EMBL" id="MXR67665.1"/>
    </source>
</evidence>
<dbReference type="AlphaFoldDB" id="A0A6L7HTY1"/>
<dbReference type="InterPro" id="IPR029787">
    <property type="entry name" value="Nucleotide_cyclase"/>
</dbReference>
<dbReference type="Pfam" id="PF00563">
    <property type="entry name" value="EAL"/>
    <property type="match status" value="1"/>
</dbReference>
<dbReference type="InterPro" id="IPR043128">
    <property type="entry name" value="Rev_trsase/Diguanyl_cyclase"/>
</dbReference>
<evidence type="ECO:0000256" key="3">
    <source>
        <dbReference type="SAM" id="Phobius"/>
    </source>
</evidence>
<dbReference type="SMART" id="SM00267">
    <property type="entry name" value="GGDEF"/>
    <property type="match status" value="1"/>
</dbReference>
<dbReference type="Gene3D" id="3.20.20.450">
    <property type="entry name" value="EAL domain"/>
    <property type="match status" value="1"/>
</dbReference>
<evidence type="ECO:0000259" key="4">
    <source>
        <dbReference type="PROSITE" id="PS50883"/>
    </source>
</evidence>
<dbReference type="PROSITE" id="PS50887">
    <property type="entry name" value="GGDEF"/>
    <property type="match status" value="1"/>
</dbReference>
<keyword evidence="3" id="KW-0812">Transmembrane</keyword>
<dbReference type="PROSITE" id="PS50883">
    <property type="entry name" value="EAL"/>
    <property type="match status" value="1"/>
</dbReference>
<feature type="domain" description="GGDEF" evidence="5">
    <location>
        <begin position="409"/>
        <end position="542"/>
    </location>
</feature>
<comment type="cofactor">
    <cofactor evidence="1">
        <name>Mg(2+)</name>
        <dbReference type="ChEBI" id="CHEBI:18420"/>
    </cofactor>
</comment>
<dbReference type="PANTHER" id="PTHR44757">
    <property type="entry name" value="DIGUANYLATE CYCLASE DGCP"/>
    <property type="match status" value="1"/>
</dbReference>
<keyword evidence="2" id="KW-0175">Coiled coil</keyword>
<protein>
    <submittedName>
        <fullName evidence="6">EAL domain-containing protein</fullName>
    </submittedName>
</protein>
<feature type="coiled-coil region" evidence="2">
    <location>
        <begin position="354"/>
        <end position="381"/>
    </location>
</feature>